<dbReference type="AlphaFoldDB" id="A0AAD9TTP2"/>
<organism evidence="1 2">
    <name type="scientific">Dipteronia dyeriana</name>
    <dbReference type="NCBI Taxonomy" id="168575"/>
    <lineage>
        <taxon>Eukaryota</taxon>
        <taxon>Viridiplantae</taxon>
        <taxon>Streptophyta</taxon>
        <taxon>Embryophyta</taxon>
        <taxon>Tracheophyta</taxon>
        <taxon>Spermatophyta</taxon>
        <taxon>Magnoliopsida</taxon>
        <taxon>eudicotyledons</taxon>
        <taxon>Gunneridae</taxon>
        <taxon>Pentapetalae</taxon>
        <taxon>rosids</taxon>
        <taxon>malvids</taxon>
        <taxon>Sapindales</taxon>
        <taxon>Sapindaceae</taxon>
        <taxon>Hippocastanoideae</taxon>
        <taxon>Acereae</taxon>
        <taxon>Dipteronia</taxon>
    </lineage>
</organism>
<dbReference type="Proteomes" id="UP001280121">
    <property type="component" value="Unassembled WGS sequence"/>
</dbReference>
<name>A0AAD9TTP2_9ROSI</name>
<gene>
    <name evidence="1" type="ORF">Ddye_023789</name>
</gene>
<evidence type="ECO:0008006" key="3">
    <source>
        <dbReference type="Google" id="ProtNLM"/>
    </source>
</evidence>
<dbReference type="PANTHER" id="PTHR46890:SF48">
    <property type="entry name" value="RNA-DIRECTED DNA POLYMERASE"/>
    <property type="match status" value="1"/>
</dbReference>
<keyword evidence="2" id="KW-1185">Reference proteome</keyword>
<dbReference type="InterPro" id="IPR052343">
    <property type="entry name" value="Retrotransposon-Effector_Assoc"/>
</dbReference>
<evidence type="ECO:0000313" key="2">
    <source>
        <dbReference type="Proteomes" id="UP001280121"/>
    </source>
</evidence>
<sequence>MTELRPTSICNVIYKYISKALMNRLRLVLHNVIANTQSAFIPGRYITDNAMVALEFRGDIKPSRGLRQGDSLSPYLFLICMEGLSSLISSAESVSINLFRLSASLISDLRVGVFRKGNCIGARGILCVFFEEEAKAILSIPPSNSGSEDSLSLHFDKVENYSVRSGYWLAKNSVSNLSVSGLNPSVSW</sequence>
<dbReference type="PANTHER" id="PTHR46890">
    <property type="entry name" value="NON-LTR RETROLELEMENT REVERSE TRANSCRIPTASE-LIKE PROTEIN-RELATED"/>
    <property type="match status" value="1"/>
</dbReference>
<protein>
    <recommendedName>
        <fullName evidence="3">Reverse transcriptase domain-containing protein</fullName>
    </recommendedName>
</protein>
<reference evidence="1" key="1">
    <citation type="journal article" date="2023" name="Plant J.">
        <title>Genome sequences and population genomics provide insights into the demographic history, inbreeding, and mutation load of two 'living fossil' tree species of Dipteronia.</title>
        <authorList>
            <person name="Feng Y."/>
            <person name="Comes H.P."/>
            <person name="Chen J."/>
            <person name="Zhu S."/>
            <person name="Lu R."/>
            <person name="Zhang X."/>
            <person name="Li P."/>
            <person name="Qiu J."/>
            <person name="Olsen K.M."/>
            <person name="Qiu Y."/>
        </authorList>
    </citation>
    <scope>NUCLEOTIDE SEQUENCE</scope>
    <source>
        <strain evidence="1">KIB01</strain>
    </source>
</reference>
<evidence type="ECO:0000313" key="1">
    <source>
        <dbReference type="EMBL" id="KAK2642026.1"/>
    </source>
</evidence>
<accession>A0AAD9TTP2</accession>
<comment type="caution">
    <text evidence="1">The sequence shown here is derived from an EMBL/GenBank/DDBJ whole genome shotgun (WGS) entry which is preliminary data.</text>
</comment>
<proteinExistence type="predicted"/>
<dbReference type="EMBL" id="JANJYI010000007">
    <property type="protein sequence ID" value="KAK2642026.1"/>
    <property type="molecule type" value="Genomic_DNA"/>
</dbReference>